<dbReference type="Pfam" id="PF13545">
    <property type="entry name" value="HTH_Crp_2"/>
    <property type="match status" value="1"/>
</dbReference>
<dbReference type="InterPro" id="IPR012318">
    <property type="entry name" value="HTH_CRP"/>
</dbReference>
<dbReference type="EMBL" id="CABFVH010000078">
    <property type="protein sequence ID" value="VUF15921.1"/>
    <property type="molecule type" value="Genomic_DNA"/>
</dbReference>
<feature type="domain" description="HTH crp-type" evidence="4">
    <location>
        <begin position="184"/>
        <end position="258"/>
    </location>
</feature>
<keyword evidence="8" id="KW-1185">Reference proteome</keyword>
<accession>A0A564G8Q5</accession>
<sequence>MSILQTRSDTEAYISPSELVCQKSFNKSAAGFEIDLVLRGGVEKPRPAVLPARADIALRDPALCLKPPVAETVTGLSALSRVDRSHVLYWQGEAAGKDIEIVEGVARAVHLCESGARQILAFFWPGTVISPSAGRLLCYTVETVTPCLFRIPPPDRAEAGSRTIGTDEHVLGELVHLLHGISRRCALSRVAWFLLRVREHLPCCGSEPEVLKLAVPRLDIADHLGLSLETVSRCLTELKGRGIIELPNRKTIIFLKEARLKRIANR</sequence>
<dbReference type="SUPFAM" id="SSF51206">
    <property type="entry name" value="cAMP-binding domain-like"/>
    <property type="match status" value="1"/>
</dbReference>
<dbReference type="InterPro" id="IPR036390">
    <property type="entry name" value="WH_DNA-bd_sf"/>
</dbReference>
<reference evidence="5" key="3">
    <citation type="submission" date="2021-08" db="EMBL/GenBank/DDBJ databases">
        <authorList>
            <person name="Tani A."/>
            <person name="Ola A."/>
            <person name="Ogura Y."/>
            <person name="Katsura K."/>
            <person name="Hayashi T."/>
        </authorList>
    </citation>
    <scope>NUCLEOTIDE SEQUENCE</scope>
    <source>
        <strain evidence="5">DSM 22415</strain>
    </source>
</reference>
<keyword evidence="1" id="KW-0805">Transcription regulation</keyword>
<dbReference type="PROSITE" id="PS51063">
    <property type="entry name" value="HTH_CRP_2"/>
    <property type="match status" value="1"/>
</dbReference>
<gene>
    <name evidence="6" type="primary">aadR_4</name>
    <name evidence="5" type="ORF">IFDJLNFL_2139</name>
    <name evidence="6" type="ORF">MTDSW087_05670</name>
</gene>
<reference evidence="6 7" key="1">
    <citation type="submission" date="2019-06" db="EMBL/GenBank/DDBJ databases">
        <authorList>
            <person name="Rodrigo-Torres L."/>
            <person name="Arahal R. D."/>
            <person name="Lucena T."/>
        </authorList>
    </citation>
    <scope>NUCLEOTIDE SEQUENCE [LARGE SCALE GENOMIC DNA]</scope>
    <source>
        <strain evidence="6 7">SW08-7</strain>
    </source>
</reference>
<evidence type="ECO:0000313" key="5">
    <source>
        <dbReference type="EMBL" id="GJD56244.1"/>
    </source>
</evidence>
<evidence type="ECO:0000313" key="8">
    <source>
        <dbReference type="Proteomes" id="UP001055303"/>
    </source>
</evidence>
<dbReference type="GO" id="GO:0003677">
    <property type="term" value="F:DNA binding"/>
    <property type="evidence" value="ECO:0007669"/>
    <property type="project" value="UniProtKB-KW"/>
</dbReference>
<protein>
    <submittedName>
        <fullName evidence="6">Transcriptional activatory protein AadR</fullName>
    </submittedName>
</protein>
<reference evidence="5" key="2">
    <citation type="journal article" date="2021" name="Front. Microbiol.">
        <title>Comprehensive Comparative Genomics and Phenotyping of Methylobacterium Species.</title>
        <authorList>
            <person name="Alessa O."/>
            <person name="Ogura Y."/>
            <person name="Fujitani Y."/>
            <person name="Takami H."/>
            <person name="Hayashi T."/>
            <person name="Sahin N."/>
            <person name="Tani A."/>
        </authorList>
    </citation>
    <scope>NUCLEOTIDE SEQUENCE</scope>
    <source>
        <strain evidence="5">DSM 22415</strain>
    </source>
</reference>
<dbReference type="InterPro" id="IPR018490">
    <property type="entry name" value="cNMP-bd_dom_sf"/>
</dbReference>
<evidence type="ECO:0000256" key="3">
    <source>
        <dbReference type="ARBA" id="ARBA00023163"/>
    </source>
</evidence>
<dbReference type="Gene3D" id="2.60.120.10">
    <property type="entry name" value="Jelly Rolls"/>
    <property type="match status" value="1"/>
</dbReference>
<evidence type="ECO:0000259" key="4">
    <source>
        <dbReference type="PROSITE" id="PS51063"/>
    </source>
</evidence>
<evidence type="ECO:0000256" key="2">
    <source>
        <dbReference type="ARBA" id="ARBA00023125"/>
    </source>
</evidence>
<name>A0A564G8Q5_9HYPH</name>
<dbReference type="Gene3D" id="1.10.10.10">
    <property type="entry name" value="Winged helix-like DNA-binding domain superfamily/Winged helix DNA-binding domain"/>
    <property type="match status" value="1"/>
</dbReference>
<evidence type="ECO:0000313" key="6">
    <source>
        <dbReference type="EMBL" id="VUF15921.1"/>
    </source>
</evidence>
<dbReference type="Proteomes" id="UP001055303">
    <property type="component" value="Unassembled WGS sequence"/>
</dbReference>
<dbReference type="Proteomes" id="UP000401717">
    <property type="component" value="Unassembled WGS sequence"/>
</dbReference>
<dbReference type="PRINTS" id="PR00034">
    <property type="entry name" value="HTHCRP"/>
</dbReference>
<organism evidence="6 7">
    <name type="scientific">Methylobacterium dankookense</name>
    <dbReference type="NCBI Taxonomy" id="560405"/>
    <lineage>
        <taxon>Bacteria</taxon>
        <taxon>Pseudomonadati</taxon>
        <taxon>Pseudomonadota</taxon>
        <taxon>Alphaproteobacteria</taxon>
        <taxon>Hyphomicrobiales</taxon>
        <taxon>Methylobacteriaceae</taxon>
        <taxon>Methylobacterium</taxon>
    </lineage>
</organism>
<dbReference type="InterPro" id="IPR014710">
    <property type="entry name" value="RmlC-like_jellyroll"/>
</dbReference>
<evidence type="ECO:0000313" key="7">
    <source>
        <dbReference type="Proteomes" id="UP000401717"/>
    </source>
</evidence>
<keyword evidence="2" id="KW-0238">DNA-binding</keyword>
<keyword evidence="3" id="KW-0804">Transcription</keyword>
<dbReference type="SMART" id="SM00419">
    <property type="entry name" value="HTH_CRP"/>
    <property type="match status" value="1"/>
</dbReference>
<dbReference type="InterPro" id="IPR036388">
    <property type="entry name" value="WH-like_DNA-bd_sf"/>
</dbReference>
<dbReference type="EMBL" id="BPQI01000053">
    <property type="protein sequence ID" value="GJD56244.1"/>
    <property type="molecule type" value="Genomic_DNA"/>
</dbReference>
<proteinExistence type="predicted"/>
<dbReference type="OrthoDB" id="667966at2"/>
<dbReference type="GO" id="GO:0006355">
    <property type="term" value="P:regulation of DNA-templated transcription"/>
    <property type="evidence" value="ECO:0007669"/>
    <property type="project" value="InterPro"/>
</dbReference>
<dbReference type="SUPFAM" id="SSF46785">
    <property type="entry name" value="Winged helix' DNA-binding domain"/>
    <property type="match status" value="1"/>
</dbReference>
<dbReference type="AlphaFoldDB" id="A0A564G8Q5"/>
<evidence type="ECO:0000256" key="1">
    <source>
        <dbReference type="ARBA" id="ARBA00023015"/>
    </source>
</evidence>